<organism evidence="3 4">
    <name type="scientific">Sphingomonas daechungensis</name>
    <dbReference type="NCBI Taxonomy" id="1176646"/>
    <lineage>
        <taxon>Bacteria</taxon>
        <taxon>Pseudomonadati</taxon>
        <taxon>Pseudomonadota</taxon>
        <taxon>Alphaproteobacteria</taxon>
        <taxon>Sphingomonadales</taxon>
        <taxon>Sphingomonadaceae</taxon>
        <taxon>Sphingomonas</taxon>
    </lineage>
</organism>
<accession>A0ABX6SYF0</accession>
<evidence type="ECO:0000256" key="1">
    <source>
        <dbReference type="SAM" id="MobiDB-lite"/>
    </source>
</evidence>
<dbReference type="Pfam" id="PF09851">
    <property type="entry name" value="SHOCT"/>
    <property type="match status" value="1"/>
</dbReference>
<proteinExistence type="predicted"/>
<dbReference type="InterPro" id="IPR018649">
    <property type="entry name" value="SHOCT"/>
</dbReference>
<evidence type="ECO:0000313" key="3">
    <source>
        <dbReference type="EMBL" id="QNP42331.1"/>
    </source>
</evidence>
<dbReference type="RefSeq" id="WP_187713764.1">
    <property type="nucleotide sequence ID" value="NZ_BAABJC010000001.1"/>
</dbReference>
<name>A0ABX6SYF0_9SPHN</name>
<evidence type="ECO:0000259" key="2">
    <source>
        <dbReference type="Pfam" id="PF09851"/>
    </source>
</evidence>
<feature type="domain" description="SHOCT" evidence="2">
    <location>
        <begin position="66"/>
        <end position="92"/>
    </location>
</feature>
<gene>
    <name evidence="3" type="ORF">H9L15_08250</name>
</gene>
<dbReference type="EMBL" id="CP060780">
    <property type="protein sequence ID" value="QNP42331.1"/>
    <property type="molecule type" value="Genomic_DNA"/>
</dbReference>
<reference evidence="3 4" key="1">
    <citation type="submission" date="2020-08" db="EMBL/GenBank/DDBJ databases">
        <title>Genome sequence of Sphingomonas daechungensis KACC 18115T.</title>
        <authorList>
            <person name="Hyun D.-W."/>
            <person name="Bae J.-W."/>
        </authorList>
    </citation>
    <scope>NUCLEOTIDE SEQUENCE [LARGE SCALE GENOMIC DNA]</scope>
    <source>
        <strain evidence="3 4">KACC 18115</strain>
    </source>
</reference>
<feature type="region of interest" description="Disordered" evidence="1">
    <location>
        <begin position="34"/>
        <end position="61"/>
    </location>
</feature>
<protein>
    <submittedName>
        <fullName evidence="3">SHOCT domain-containing protein</fullName>
    </submittedName>
</protein>
<sequence>MIRRRSGPSLLGRAAGTAARTAVIAGTATAVSNKVAGRSNQPAQPAQPAPAEPQTPAGLSGEAMNQLKQLAELHSSGILTDEEFATQKARILG</sequence>
<dbReference type="Proteomes" id="UP000516134">
    <property type="component" value="Chromosome"/>
</dbReference>
<evidence type="ECO:0000313" key="4">
    <source>
        <dbReference type="Proteomes" id="UP000516134"/>
    </source>
</evidence>
<keyword evidence="4" id="KW-1185">Reference proteome</keyword>